<gene>
    <name evidence="1" type="ORF">CSSPJE1EN1_LOCUS10918</name>
</gene>
<reference evidence="1" key="1">
    <citation type="submission" date="2024-02" db="EMBL/GenBank/DDBJ databases">
        <authorList>
            <consortium name="ELIXIR-Norway"/>
            <consortium name="Elixir Norway"/>
        </authorList>
    </citation>
    <scope>NUCLEOTIDE SEQUENCE</scope>
</reference>
<evidence type="ECO:0000313" key="1">
    <source>
        <dbReference type="EMBL" id="CAK9265440.1"/>
    </source>
</evidence>
<name>A0ABP0WIY5_9BRYO</name>
<dbReference type="EMBL" id="OZ020112">
    <property type="protein sequence ID" value="CAK9265440.1"/>
    <property type="molecule type" value="Genomic_DNA"/>
</dbReference>
<keyword evidence="2" id="KW-1185">Reference proteome</keyword>
<proteinExistence type="predicted"/>
<accession>A0ABP0WIY5</accession>
<sequence>MLSCIFSDGYCAELRSAISGVFLRLPIWSSGEEEFALKQPVAVERDDQHHTFLFFVQVPVAVGGSGDVHNDCL</sequence>
<feature type="non-terminal residue" evidence="1">
    <location>
        <position position="1"/>
    </location>
</feature>
<organism evidence="1 2">
    <name type="scientific">Sphagnum jensenii</name>
    <dbReference type="NCBI Taxonomy" id="128206"/>
    <lineage>
        <taxon>Eukaryota</taxon>
        <taxon>Viridiplantae</taxon>
        <taxon>Streptophyta</taxon>
        <taxon>Embryophyta</taxon>
        <taxon>Bryophyta</taxon>
        <taxon>Sphagnophytina</taxon>
        <taxon>Sphagnopsida</taxon>
        <taxon>Sphagnales</taxon>
        <taxon>Sphagnaceae</taxon>
        <taxon>Sphagnum</taxon>
    </lineage>
</organism>
<dbReference type="Proteomes" id="UP001497444">
    <property type="component" value="Chromosome 17"/>
</dbReference>
<evidence type="ECO:0000313" key="2">
    <source>
        <dbReference type="Proteomes" id="UP001497444"/>
    </source>
</evidence>
<feature type="non-terminal residue" evidence="1">
    <location>
        <position position="73"/>
    </location>
</feature>
<protein>
    <submittedName>
        <fullName evidence="1">Uncharacterized protein</fullName>
    </submittedName>
</protein>